<keyword evidence="8 10" id="KW-0449">Lipoprotein</keyword>
<keyword evidence="3" id="KW-0813">Transport</keyword>
<evidence type="ECO:0000259" key="9">
    <source>
        <dbReference type="Pfam" id="PF02608"/>
    </source>
</evidence>
<reference evidence="10 11" key="2">
    <citation type="journal article" date="2011" name="ISME J.">
        <title>RNA-seq reveals cooperative metabolic interactions between two termite-gut spirochete species in co-culture.</title>
        <authorList>
            <person name="Rosenthal A.Z."/>
            <person name="Matson E.G."/>
            <person name="Eldar A."/>
            <person name="Leadbetter J.R."/>
        </authorList>
    </citation>
    <scope>NUCLEOTIDE SEQUENCE [LARGE SCALE GENOMIC DNA]</scope>
    <source>
        <strain evidence="11">ATCC BAA-887 / DSM 12427 / ZAS-2</strain>
    </source>
</reference>
<evidence type="ECO:0000256" key="6">
    <source>
        <dbReference type="ARBA" id="ARBA00023136"/>
    </source>
</evidence>
<organism evidence="10 11">
    <name type="scientific">Treponema primitia (strain ATCC BAA-887 / DSM 12427 / ZAS-2)</name>
    <dbReference type="NCBI Taxonomy" id="545694"/>
    <lineage>
        <taxon>Bacteria</taxon>
        <taxon>Pseudomonadati</taxon>
        <taxon>Spirochaetota</taxon>
        <taxon>Spirochaetia</taxon>
        <taxon>Spirochaetales</taxon>
        <taxon>Treponemataceae</taxon>
        <taxon>Treponema</taxon>
    </lineage>
</organism>
<dbReference type="InterPro" id="IPR050957">
    <property type="entry name" value="BMP_lipoprotein"/>
</dbReference>
<dbReference type="SUPFAM" id="SSF53822">
    <property type="entry name" value="Periplasmic binding protein-like I"/>
    <property type="match status" value="1"/>
</dbReference>
<evidence type="ECO:0000256" key="5">
    <source>
        <dbReference type="ARBA" id="ARBA00022729"/>
    </source>
</evidence>
<sequence>MIYGKNRGFLLVAAVFLAFALIFTGCQKKTTQAPQAAQSSEKITKIGLVTDVGGVNDQSFNQSAWEGLQRLRTETGANVSYIESKDESNYTPNIDTFVDQKSDLIWGVGFMLGDAFAQAGKDYPNQQFAIVDYAYAASDVPNKNVTGIVFSAEECSFLVGYIAGKVTKTGKVGHVNGISSPTMETFAVGYYAGVLTANPNAQIMGQYSGSFGDPAAGKNIANQYFAAGADIVYHAAGGTGAGVIEAAREQNKWAIGVDMDQNYIAPNNVLTSALKRVDNALYDVSDSLRKGTYVPGSTLLYNLKNNGVGYATTGNHIPADVIRDVEAIKAKIISGEQKVPATAAEINALFPGKYNLPAVN</sequence>
<dbReference type="InterPro" id="IPR028082">
    <property type="entry name" value="Peripla_BP_I"/>
</dbReference>
<dbReference type="PANTHER" id="PTHR34296">
    <property type="entry name" value="TRANSCRIPTIONAL ACTIVATOR PROTEIN MED"/>
    <property type="match status" value="1"/>
</dbReference>
<evidence type="ECO:0000256" key="8">
    <source>
        <dbReference type="ARBA" id="ARBA00023288"/>
    </source>
</evidence>
<dbReference type="STRING" id="545694.TREPR_3531"/>
<dbReference type="PROSITE" id="PS51257">
    <property type="entry name" value="PROKAR_LIPOPROTEIN"/>
    <property type="match status" value="1"/>
</dbReference>
<evidence type="ECO:0000313" key="10">
    <source>
        <dbReference type="EMBL" id="AEF86981.1"/>
    </source>
</evidence>
<comment type="subcellular location">
    <subcellularLocation>
        <location evidence="1">Cell membrane</location>
        <topology evidence="1">Lipid-anchor</topology>
    </subcellularLocation>
</comment>
<keyword evidence="7" id="KW-0564">Palmitate</keyword>
<dbReference type="InterPro" id="IPR003760">
    <property type="entry name" value="PnrA-like"/>
</dbReference>
<name>F5YIU4_TREPZ</name>
<evidence type="ECO:0000256" key="4">
    <source>
        <dbReference type="ARBA" id="ARBA00022475"/>
    </source>
</evidence>
<dbReference type="OrthoDB" id="9769871at2"/>
<gene>
    <name evidence="10" type="ordered locus">TREPR_3531</name>
</gene>
<evidence type="ECO:0000256" key="2">
    <source>
        <dbReference type="ARBA" id="ARBA00008610"/>
    </source>
</evidence>
<keyword evidence="5" id="KW-0732">Signal</keyword>
<reference evidence="11" key="1">
    <citation type="submission" date="2009-12" db="EMBL/GenBank/DDBJ databases">
        <title>Complete sequence of Treponema primitia strain ZAS-2.</title>
        <authorList>
            <person name="Tetu S.G."/>
            <person name="Matson E."/>
            <person name="Ren Q."/>
            <person name="Seshadri R."/>
            <person name="Elbourne L."/>
            <person name="Hassan K.A."/>
            <person name="Durkin A."/>
            <person name="Radune D."/>
            <person name="Mohamoud Y."/>
            <person name="Shay R."/>
            <person name="Jin S."/>
            <person name="Zhang X."/>
            <person name="Lucey K."/>
            <person name="Ballor N.R."/>
            <person name="Ottesen E."/>
            <person name="Rosenthal R."/>
            <person name="Allen A."/>
            <person name="Leadbetter J.R."/>
            <person name="Paulsen I.T."/>
        </authorList>
    </citation>
    <scope>NUCLEOTIDE SEQUENCE [LARGE SCALE GENOMIC DNA]</scope>
    <source>
        <strain evidence="11">ATCC BAA-887 / DSM 12427 / ZAS-2</strain>
    </source>
</reference>
<dbReference type="EMBL" id="CP001843">
    <property type="protein sequence ID" value="AEF86981.1"/>
    <property type="molecule type" value="Genomic_DNA"/>
</dbReference>
<evidence type="ECO:0000256" key="3">
    <source>
        <dbReference type="ARBA" id="ARBA00022448"/>
    </source>
</evidence>
<dbReference type="Proteomes" id="UP000009223">
    <property type="component" value="Chromosome"/>
</dbReference>
<accession>F5YIU4</accession>
<keyword evidence="4" id="KW-1003">Cell membrane</keyword>
<dbReference type="CDD" id="cd06354">
    <property type="entry name" value="PBP1_PrnA-like"/>
    <property type="match status" value="1"/>
</dbReference>
<feature type="domain" description="ABC transporter substrate-binding protein PnrA-like" evidence="9">
    <location>
        <begin position="49"/>
        <end position="342"/>
    </location>
</feature>
<dbReference type="PANTHER" id="PTHR34296:SF2">
    <property type="entry name" value="ABC TRANSPORTER GUANOSINE-BINDING PROTEIN NUPN"/>
    <property type="match status" value="1"/>
</dbReference>
<dbReference type="GO" id="GO:0005886">
    <property type="term" value="C:plasma membrane"/>
    <property type="evidence" value="ECO:0007669"/>
    <property type="project" value="UniProtKB-SubCell"/>
</dbReference>
<evidence type="ECO:0000256" key="7">
    <source>
        <dbReference type="ARBA" id="ARBA00023139"/>
    </source>
</evidence>
<protein>
    <submittedName>
        <fullName evidence="10">Basic membrane lipoprotein</fullName>
    </submittedName>
</protein>
<keyword evidence="11" id="KW-1185">Reference proteome</keyword>
<proteinExistence type="inferred from homology"/>
<evidence type="ECO:0000256" key="1">
    <source>
        <dbReference type="ARBA" id="ARBA00004193"/>
    </source>
</evidence>
<dbReference type="KEGG" id="tpi:TREPR_3531"/>
<dbReference type="AlphaFoldDB" id="F5YIU4"/>
<dbReference type="HOGENOM" id="CLU_038813_0_2_12"/>
<comment type="similarity">
    <text evidence="2">Belongs to the BMP lipoprotein family.</text>
</comment>
<dbReference type="eggNOG" id="COG1744">
    <property type="taxonomic scope" value="Bacteria"/>
</dbReference>
<evidence type="ECO:0000313" key="11">
    <source>
        <dbReference type="Proteomes" id="UP000009223"/>
    </source>
</evidence>
<keyword evidence="6" id="KW-0472">Membrane</keyword>
<dbReference type="Pfam" id="PF02608">
    <property type="entry name" value="Bmp"/>
    <property type="match status" value="1"/>
</dbReference>
<dbReference type="Gene3D" id="3.40.50.2300">
    <property type="match status" value="2"/>
</dbReference>